<dbReference type="AlphaFoldDB" id="A0AA41SGC6"/>
<feature type="non-terminal residue" evidence="2">
    <location>
        <position position="1"/>
    </location>
</feature>
<feature type="transmembrane region" description="Helical" evidence="1">
    <location>
        <begin position="63"/>
        <end position="88"/>
    </location>
</feature>
<protein>
    <submittedName>
        <fullName evidence="2">Uncharacterized protein</fullName>
    </submittedName>
</protein>
<keyword evidence="1" id="KW-0472">Membrane</keyword>
<gene>
    <name evidence="2" type="ORF">MKW94_026769</name>
</gene>
<evidence type="ECO:0000313" key="2">
    <source>
        <dbReference type="EMBL" id="MCL7035866.1"/>
    </source>
</evidence>
<keyword evidence="3" id="KW-1185">Reference proteome</keyword>
<reference evidence="2" key="1">
    <citation type="submission" date="2022-03" db="EMBL/GenBank/DDBJ databases">
        <title>A functionally conserved STORR gene fusion in Papaver species that diverged 16.8 million years ago.</title>
        <authorList>
            <person name="Catania T."/>
        </authorList>
    </citation>
    <scope>NUCLEOTIDE SEQUENCE</scope>
    <source>
        <strain evidence="2">S-191538</strain>
    </source>
</reference>
<keyword evidence="1" id="KW-0812">Transmembrane</keyword>
<comment type="caution">
    <text evidence="2">The sequence shown here is derived from an EMBL/GenBank/DDBJ whole genome shotgun (WGS) entry which is preliminary data.</text>
</comment>
<evidence type="ECO:0000256" key="1">
    <source>
        <dbReference type="SAM" id="Phobius"/>
    </source>
</evidence>
<dbReference type="Proteomes" id="UP001177140">
    <property type="component" value="Unassembled WGS sequence"/>
</dbReference>
<evidence type="ECO:0000313" key="3">
    <source>
        <dbReference type="Proteomes" id="UP001177140"/>
    </source>
</evidence>
<name>A0AA41SGC6_PAPNU</name>
<feature type="transmembrane region" description="Helical" evidence="1">
    <location>
        <begin position="29"/>
        <end position="51"/>
    </location>
</feature>
<accession>A0AA41SGC6</accession>
<organism evidence="2 3">
    <name type="scientific">Papaver nudicaule</name>
    <name type="common">Iceland poppy</name>
    <dbReference type="NCBI Taxonomy" id="74823"/>
    <lineage>
        <taxon>Eukaryota</taxon>
        <taxon>Viridiplantae</taxon>
        <taxon>Streptophyta</taxon>
        <taxon>Embryophyta</taxon>
        <taxon>Tracheophyta</taxon>
        <taxon>Spermatophyta</taxon>
        <taxon>Magnoliopsida</taxon>
        <taxon>Ranunculales</taxon>
        <taxon>Papaveraceae</taxon>
        <taxon>Papaveroideae</taxon>
        <taxon>Papaver</taxon>
    </lineage>
</organism>
<keyword evidence="1" id="KW-1133">Transmembrane helix</keyword>
<feature type="transmembrane region" description="Helical" evidence="1">
    <location>
        <begin position="108"/>
        <end position="131"/>
    </location>
</feature>
<proteinExistence type="predicted"/>
<dbReference type="EMBL" id="JAJJMA010161797">
    <property type="protein sequence ID" value="MCL7035866.1"/>
    <property type="molecule type" value="Genomic_DNA"/>
</dbReference>
<sequence>RSNFSPYLIRYAGTAVMAYASPKAYQGYILLNSISFLVCGLTIVLVTFDAIKQRPSLSPASIVGFLEVLLATAVACLGLSYIIAVQTISPPYYGYGQYGTTGSDDQKIRVLITIINAPIAAFIFLQIFSWIRERALRRPWISNTDTLGFVSGRLIGKMVLYYLALWVLFSVYMKSSP</sequence>
<feature type="transmembrane region" description="Helical" evidence="1">
    <location>
        <begin position="152"/>
        <end position="173"/>
    </location>
</feature>